<organism evidence="2 3">
    <name type="scientific">Rhodospirillum rubrum (strain ATCC 11170 / ATH 1.1.1 / DSM 467 / LMG 4362 / NCIMB 8255 / S1)</name>
    <dbReference type="NCBI Taxonomy" id="269796"/>
    <lineage>
        <taxon>Bacteria</taxon>
        <taxon>Pseudomonadati</taxon>
        <taxon>Pseudomonadota</taxon>
        <taxon>Alphaproteobacteria</taxon>
        <taxon>Rhodospirillales</taxon>
        <taxon>Rhodospirillaceae</taxon>
        <taxon>Rhodospirillum</taxon>
    </lineage>
</organism>
<dbReference type="AlphaFoldDB" id="Q2RTG2"/>
<evidence type="ECO:0000256" key="1">
    <source>
        <dbReference type="SAM" id="SignalP"/>
    </source>
</evidence>
<dbReference type="EnsemblBacteria" id="ABC22583">
    <property type="protein sequence ID" value="ABC22583"/>
    <property type="gene ID" value="Rru_A1783"/>
</dbReference>
<evidence type="ECO:0000313" key="3">
    <source>
        <dbReference type="Proteomes" id="UP000001929"/>
    </source>
</evidence>
<keyword evidence="1" id="KW-0732">Signal</keyword>
<proteinExistence type="predicted"/>
<feature type="signal peptide" evidence="1">
    <location>
        <begin position="1"/>
        <end position="32"/>
    </location>
</feature>
<reference evidence="2 3" key="1">
    <citation type="journal article" date="2011" name="Stand. Genomic Sci.">
        <title>Complete genome sequence of Rhodospirillum rubrum type strain (S1).</title>
        <authorList>
            <person name="Munk A.C."/>
            <person name="Copeland A."/>
            <person name="Lucas S."/>
            <person name="Lapidus A."/>
            <person name="Del Rio T.G."/>
            <person name="Barry K."/>
            <person name="Detter J.C."/>
            <person name="Hammon N."/>
            <person name="Israni S."/>
            <person name="Pitluck S."/>
            <person name="Brettin T."/>
            <person name="Bruce D."/>
            <person name="Han C."/>
            <person name="Tapia R."/>
            <person name="Gilna P."/>
            <person name="Schmutz J."/>
            <person name="Larimer F."/>
            <person name="Land M."/>
            <person name="Kyrpides N.C."/>
            <person name="Mavromatis K."/>
            <person name="Richardson P."/>
            <person name="Rohde M."/>
            <person name="Goker M."/>
            <person name="Klenk H.P."/>
            <person name="Zhang Y."/>
            <person name="Roberts G.P."/>
            <person name="Reslewic S."/>
            <person name="Schwartz D.C."/>
        </authorList>
    </citation>
    <scope>NUCLEOTIDE SEQUENCE [LARGE SCALE GENOMIC DNA]</scope>
    <source>
        <strain evidence="3">ATCC 11170 / ATH 1.1.1 / DSM 467 / LMG 4362 / NCIMB 8255 / S1</strain>
    </source>
</reference>
<dbReference type="KEGG" id="rru:Rru_A1783"/>
<evidence type="ECO:0008006" key="4">
    <source>
        <dbReference type="Google" id="ProtNLM"/>
    </source>
</evidence>
<dbReference type="EMBL" id="CP000230">
    <property type="protein sequence ID" value="ABC22583.1"/>
    <property type="molecule type" value="Genomic_DNA"/>
</dbReference>
<gene>
    <name evidence="2" type="ordered locus">Rru_A1783</name>
</gene>
<dbReference type="eggNOG" id="ENOG5033DEG">
    <property type="taxonomic scope" value="Bacteria"/>
</dbReference>
<dbReference type="RefSeq" id="WP_011389536.1">
    <property type="nucleotide sequence ID" value="NC_007643.1"/>
</dbReference>
<feature type="chain" id="PRO_5004214807" description="DUF4157 domain-containing protein" evidence="1">
    <location>
        <begin position="33"/>
        <end position="233"/>
    </location>
</feature>
<protein>
    <recommendedName>
        <fullName evidence="4">DUF4157 domain-containing protein</fullName>
    </recommendedName>
</protein>
<dbReference type="HOGENOM" id="CLU_1271026_0_0_5"/>
<keyword evidence="3" id="KW-1185">Reference proteome</keyword>
<dbReference type="Proteomes" id="UP000001929">
    <property type="component" value="Chromosome"/>
</dbReference>
<accession>Q2RTG2</accession>
<dbReference type="STRING" id="269796.Rru_A1783"/>
<name>Q2RTG2_RHORT</name>
<sequence>MALLTTVGRRALRMVVPVLAVFWALAPPQALAAGDCAPASEQPKVVLVSGFGPVRQNFTRSGEDLAALLRQRAGAAGRPVGHTVGLTDTRLDYQYSTRVRAVPIAEGGVCAYLLELSIRLRYPLITVYVAREYRRDSCPFRTALEHEYGHVARYRQGYEGFLPVIKAAALQAIALNNPLRVASMAQAREAHVERLRAVFDPLLETFNAEQRRRNLDLDTPENYARERARCPDW</sequence>
<evidence type="ECO:0000313" key="2">
    <source>
        <dbReference type="EMBL" id="ABC22583.1"/>
    </source>
</evidence>
<dbReference type="PATRIC" id="fig|269796.9.peg.1861"/>